<proteinExistence type="inferred from homology"/>
<dbReference type="PANTHER" id="PTHR46268">
    <property type="entry name" value="STRESS RESPONSE PROTEIN NHAX"/>
    <property type="match status" value="1"/>
</dbReference>
<feature type="domain" description="UspA" evidence="2">
    <location>
        <begin position="177"/>
        <end position="297"/>
    </location>
</feature>
<evidence type="ECO:0000313" key="3">
    <source>
        <dbReference type="EMBL" id="MEZ0476892.1"/>
    </source>
</evidence>
<dbReference type="Gene3D" id="3.40.50.12370">
    <property type="match status" value="1"/>
</dbReference>
<dbReference type="Proteomes" id="UP001566331">
    <property type="component" value="Unassembled WGS sequence"/>
</dbReference>
<feature type="domain" description="UspA" evidence="2">
    <location>
        <begin position="16"/>
        <end position="169"/>
    </location>
</feature>
<dbReference type="SUPFAM" id="SSF52402">
    <property type="entry name" value="Adenine nucleotide alpha hydrolases-like"/>
    <property type="match status" value="2"/>
</dbReference>
<reference evidence="3 4" key="1">
    <citation type="submission" date="2024-07" db="EMBL/GenBank/DDBJ databases">
        <title>Luteimonas salilacus sp. nov., isolated from the shore soil of Salt Lake in Tibet of China.</title>
        <authorList>
            <person name="Zhang X."/>
            <person name="Li A."/>
        </authorList>
    </citation>
    <scope>NUCLEOTIDE SEQUENCE [LARGE SCALE GENOMIC DNA]</scope>
    <source>
        <strain evidence="3 4">B3-2-R+30</strain>
    </source>
</reference>
<dbReference type="PANTHER" id="PTHR46268:SF15">
    <property type="entry name" value="UNIVERSAL STRESS PROTEIN HP_0031"/>
    <property type="match status" value="1"/>
</dbReference>
<sequence>MTDKSATHPYLNVGGRVLAAIDLSVYTESTCHYAAWAAHRLEAPLEYLHVLSRHQEAASGIDFSGNLAADARQKLLQDLVVADEHRSKLAQERGRLVLERAKGIAAGLHGVSAEGRLRHGSLVETLTELETDVRLFVLGKRGEHADFAKGHLGGELERVVRAVHRPLLVASREYTEIDRVLIAFDGSPTTRKGVEMVAASPLFRGLEIRVVTAGTDTDAIAKQMQWALETLKAAGLTALGAILSGDPEDIIASYVRDEEVDLLVMGAYGHSRIRQLIVGSTTTTMLRTCRVPVLLLR</sequence>
<dbReference type="EMBL" id="JBFWIC010000060">
    <property type="protein sequence ID" value="MEZ0476892.1"/>
    <property type="molecule type" value="Genomic_DNA"/>
</dbReference>
<accession>A0ABV4HVU0</accession>
<dbReference type="PRINTS" id="PR01438">
    <property type="entry name" value="UNVRSLSTRESS"/>
</dbReference>
<dbReference type="InterPro" id="IPR006016">
    <property type="entry name" value="UspA"/>
</dbReference>
<organism evidence="3 4">
    <name type="scientific">Luteimonas salinilitoris</name>
    <dbReference type="NCBI Taxonomy" id="3237697"/>
    <lineage>
        <taxon>Bacteria</taxon>
        <taxon>Pseudomonadati</taxon>
        <taxon>Pseudomonadota</taxon>
        <taxon>Gammaproteobacteria</taxon>
        <taxon>Lysobacterales</taxon>
        <taxon>Lysobacteraceae</taxon>
        <taxon>Luteimonas</taxon>
    </lineage>
</organism>
<evidence type="ECO:0000256" key="1">
    <source>
        <dbReference type="ARBA" id="ARBA00008791"/>
    </source>
</evidence>
<keyword evidence="4" id="KW-1185">Reference proteome</keyword>
<gene>
    <name evidence="3" type="ORF">AB6713_20150</name>
</gene>
<dbReference type="CDD" id="cd00293">
    <property type="entry name" value="USP-like"/>
    <property type="match status" value="2"/>
</dbReference>
<evidence type="ECO:0000259" key="2">
    <source>
        <dbReference type="Pfam" id="PF00582"/>
    </source>
</evidence>
<comment type="caution">
    <text evidence="3">The sequence shown here is derived from an EMBL/GenBank/DDBJ whole genome shotgun (WGS) entry which is preliminary data.</text>
</comment>
<dbReference type="InterPro" id="IPR006015">
    <property type="entry name" value="Universal_stress_UspA"/>
</dbReference>
<dbReference type="RefSeq" id="WP_370565893.1">
    <property type="nucleotide sequence ID" value="NZ_JBFWIB010000035.1"/>
</dbReference>
<name>A0ABV4HVU0_9GAMM</name>
<protein>
    <submittedName>
        <fullName evidence="3">Universal stress protein</fullName>
    </submittedName>
</protein>
<dbReference type="Pfam" id="PF00582">
    <property type="entry name" value="Usp"/>
    <property type="match status" value="2"/>
</dbReference>
<evidence type="ECO:0000313" key="4">
    <source>
        <dbReference type="Proteomes" id="UP001566331"/>
    </source>
</evidence>
<comment type="similarity">
    <text evidence="1">Belongs to the universal stress protein A family.</text>
</comment>